<dbReference type="Proteomes" id="UP000070412">
    <property type="component" value="Unassembled WGS sequence"/>
</dbReference>
<evidence type="ECO:0000256" key="1">
    <source>
        <dbReference type="ARBA" id="ARBA00009860"/>
    </source>
</evidence>
<dbReference type="GO" id="GO:0006417">
    <property type="term" value="P:regulation of translation"/>
    <property type="evidence" value="ECO:0007669"/>
    <property type="project" value="UniProtKB-KW"/>
</dbReference>
<dbReference type="PANTHER" id="PTHR11960">
    <property type="entry name" value="EUKARYOTIC TRANSLATION INITIATION FACTOR 4E RELATED"/>
    <property type="match status" value="1"/>
</dbReference>
<dbReference type="PANTHER" id="PTHR11960:SF8">
    <property type="entry name" value="EUKARYOTIC TRANSLATION INITIATION FACTOR 4E1-RELATED"/>
    <property type="match status" value="1"/>
</dbReference>
<keyword evidence="5 6" id="KW-0648">Protein biosynthesis</keyword>
<keyword evidence="2 6" id="KW-0396">Initiation factor</keyword>
<dbReference type="GO" id="GO:0016281">
    <property type="term" value="C:eukaryotic translation initiation factor 4F complex"/>
    <property type="evidence" value="ECO:0007669"/>
    <property type="project" value="TreeGrafter"/>
</dbReference>
<evidence type="ECO:0000313" key="10">
    <source>
        <dbReference type="Proteomes" id="UP000070412"/>
    </source>
</evidence>
<evidence type="ECO:0000256" key="7">
    <source>
        <dbReference type="SAM" id="MobiDB-lite"/>
    </source>
</evidence>
<protein>
    <submittedName>
        <fullName evidence="8">Eukaryotic translation initiation factor 4E</fullName>
    </submittedName>
</protein>
<evidence type="ECO:0000256" key="3">
    <source>
        <dbReference type="ARBA" id="ARBA00022845"/>
    </source>
</evidence>
<accession>A0A834R311</accession>
<reference evidence="10" key="1">
    <citation type="journal article" date="2020" name="PLoS Negl. Trop. Dis.">
        <title>High-quality nuclear genome for Sarcoptes scabiei-A critical resource for a neglected parasite.</title>
        <authorList>
            <person name="Korhonen P.K."/>
            <person name="Gasser R.B."/>
            <person name="Ma G."/>
            <person name="Wang T."/>
            <person name="Stroehlein A.J."/>
            <person name="Young N.D."/>
            <person name="Ang C.S."/>
            <person name="Fernando D.D."/>
            <person name="Lu H.C."/>
            <person name="Taylor S."/>
            <person name="Reynolds S.L."/>
            <person name="Mofiz E."/>
            <person name="Najaraj S.H."/>
            <person name="Gowda H."/>
            <person name="Madugundu A."/>
            <person name="Renuse S."/>
            <person name="Holt D."/>
            <person name="Pandey A."/>
            <person name="Papenfuss A.T."/>
            <person name="Fischer K."/>
        </authorList>
    </citation>
    <scope>NUCLEOTIDE SEQUENCE [LARGE SCALE GENOMIC DNA]</scope>
</reference>
<evidence type="ECO:0000313" key="8">
    <source>
        <dbReference type="EMBL" id="KAF7489347.1"/>
    </source>
</evidence>
<reference evidence="8" key="2">
    <citation type="submission" date="2020-01" db="EMBL/GenBank/DDBJ databases">
        <authorList>
            <person name="Korhonen P.K.K."/>
            <person name="Guangxu M.G."/>
            <person name="Wang T.W."/>
            <person name="Stroehlein A.J.S."/>
            <person name="Young N.D."/>
            <person name="Ang C.-S.A."/>
            <person name="Fernando D.W.F."/>
            <person name="Lu H.L."/>
            <person name="Taylor S.T."/>
            <person name="Ehtesham M.E.M."/>
            <person name="Najaraj S.H.N."/>
            <person name="Harsha G.H.G."/>
            <person name="Madugundu A.M."/>
            <person name="Renuse S.R."/>
            <person name="Holt D.H."/>
            <person name="Pandey A.P."/>
            <person name="Papenfuss A.P."/>
            <person name="Gasser R.B.G."/>
            <person name="Fischer K.F."/>
        </authorList>
    </citation>
    <scope>NUCLEOTIDE SEQUENCE</scope>
    <source>
        <strain evidence="8">SSS_KF_BRIS2020</strain>
    </source>
</reference>
<evidence type="ECO:0000256" key="4">
    <source>
        <dbReference type="ARBA" id="ARBA00022884"/>
    </source>
</evidence>
<dbReference type="InterPro" id="IPR023398">
    <property type="entry name" value="TIF_eIF4e-like"/>
</dbReference>
<dbReference type="EnsemblMetazoa" id="SSS_3638s_mrna">
    <property type="protein sequence ID" value="KAF7489347.1"/>
    <property type="gene ID" value="SSS_3638"/>
</dbReference>
<dbReference type="GO" id="GO:0003743">
    <property type="term" value="F:translation initiation factor activity"/>
    <property type="evidence" value="ECO:0007669"/>
    <property type="project" value="UniProtKB-KW"/>
</dbReference>
<feature type="compositionally biased region" description="Polar residues" evidence="7">
    <location>
        <begin position="1"/>
        <end position="11"/>
    </location>
</feature>
<reference evidence="9" key="3">
    <citation type="submission" date="2022-06" db="UniProtKB">
        <authorList>
            <consortium name="EnsemblMetazoa"/>
        </authorList>
    </citation>
    <scope>IDENTIFICATION</scope>
</reference>
<evidence type="ECO:0000313" key="9">
    <source>
        <dbReference type="EnsemblMetazoa" id="KAF7489347.1"/>
    </source>
</evidence>
<evidence type="ECO:0000256" key="2">
    <source>
        <dbReference type="ARBA" id="ARBA00022540"/>
    </source>
</evidence>
<sequence>MSEIVVQTNRSVENDEQSQQIASTSRSSSLVSEIQTKHPLQNTWELWYYKNISLNFEQNLFKITSVDTVEDFWGLFNNIEFANKLSQNCGYYFFKKGIRPMWEDNANRNGGRWFFNLKKTNLTDEYWLEVLLCLIGEGFGDYNDSICGAFVLIKKNQNRIGIWTKDANHRDANMHIGNVFKQRTSYFGMINFEPHDNTKEVSYQV</sequence>
<feature type="region of interest" description="Disordered" evidence="7">
    <location>
        <begin position="1"/>
        <end position="24"/>
    </location>
</feature>
<dbReference type="OrthoDB" id="590761at2759"/>
<keyword evidence="10" id="KW-1185">Reference proteome</keyword>
<evidence type="ECO:0000256" key="5">
    <source>
        <dbReference type="ARBA" id="ARBA00022917"/>
    </source>
</evidence>
<evidence type="ECO:0000256" key="6">
    <source>
        <dbReference type="RuleBase" id="RU004374"/>
    </source>
</evidence>
<name>A0A834R311_SARSC</name>
<dbReference type="InterPro" id="IPR001040">
    <property type="entry name" value="TIF_eIF_4E"/>
</dbReference>
<proteinExistence type="inferred from homology"/>
<organism evidence="8">
    <name type="scientific">Sarcoptes scabiei</name>
    <name type="common">Itch mite</name>
    <name type="synonym">Acarus scabiei</name>
    <dbReference type="NCBI Taxonomy" id="52283"/>
    <lineage>
        <taxon>Eukaryota</taxon>
        <taxon>Metazoa</taxon>
        <taxon>Ecdysozoa</taxon>
        <taxon>Arthropoda</taxon>
        <taxon>Chelicerata</taxon>
        <taxon>Arachnida</taxon>
        <taxon>Acari</taxon>
        <taxon>Acariformes</taxon>
        <taxon>Sarcoptiformes</taxon>
        <taxon>Astigmata</taxon>
        <taxon>Psoroptidia</taxon>
        <taxon>Sarcoptoidea</taxon>
        <taxon>Sarcoptidae</taxon>
        <taxon>Sarcoptinae</taxon>
        <taxon>Sarcoptes</taxon>
    </lineage>
</organism>
<keyword evidence="3" id="KW-0810">Translation regulation</keyword>
<keyword evidence="4 6" id="KW-0694">RNA-binding</keyword>
<dbReference type="Gene3D" id="3.30.760.10">
    <property type="entry name" value="RNA Cap, Translation Initiation Factor Eif4e"/>
    <property type="match status" value="1"/>
</dbReference>
<dbReference type="Pfam" id="PF01652">
    <property type="entry name" value="IF4E"/>
    <property type="match status" value="1"/>
</dbReference>
<gene>
    <name evidence="8" type="ORF">SSS_3638</name>
</gene>
<dbReference type="AlphaFoldDB" id="A0A834R311"/>
<dbReference type="GO" id="GO:0000340">
    <property type="term" value="F:RNA 7-methylguanosine cap binding"/>
    <property type="evidence" value="ECO:0007669"/>
    <property type="project" value="TreeGrafter"/>
</dbReference>
<comment type="similarity">
    <text evidence="1 6">Belongs to the eukaryotic initiation factor 4E family.</text>
</comment>
<dbReference type="SUPFAM" id="SSF55418">
    <property type="entry name" value="eIF4e-like"/>
    <property type="match status" value="1"/>
</dbReference>
<dbReference type="EMBL" id="WVUK01000065">
    <property type="protein sequence ID" value="KAF7489347.1"/>
    <property type="molecule type" value="Genomic_DNA"/>
</dbReference>